<accession>A0A1B9FUM2</accession>
<dbReference type="InterPro" id="IPR011112">
    <property type="entry name" value="Rho-like_N"/>
</dbReference>
<reference evidence="3" key="2">
    <citation type="submission" date="2014-01" db="EMBL/GenBank/DDBJ databases">
        <title>Evolution of pathogenesis and genome organization in the Tremellales.</title>
        <authorList>
            <person name="Cuomo C."/>
            <person name="Litvintseva A."/>
            <person name="Heitman J."/>
            <person name="Chen Y."/>
            <person name="Sun S."/>
            <person name="Springer D."/>
            <person name="Dromer F."/>
            <person name="Young S."/>
            <person name="Zeng Q."/>
            <person name="Chapman S."/>
            <person name="Gujja S."/>
            <person name="Saif S."/>
            <person name="Birren B."/>
        </authorList>
    </citation>
    <scope>NUCLEOTIDE SEQUENCE</scope>
    <source>
        <strain evidence="3">CBS 10118</strain>
    </source>
</reference>
<dbReference type="STRING" id="1296100.A0A1B9FUM2"/>
<organism evidence="3">
    <name type="scientific">Kwoniella bestiolae CBS 10118</name>
    <dbReference type="NCBI Taxonomy" id="1296100"/>
    <lineage>
        <taxon>Eukaryota</taxon>
        <taxon>Fungi</taxon>
        <taxon>Dikarya</taxon>
        <taxon>Basidiomycota</taxon>
        <taxon>Agaricomycotina</taxon>
        <taxon>Tremellomycetes</taxon>
        <taxon>Tremellales</taxon>
        <taxon>Cryptococcaceae</taxon>
        <taxon>Kwoniella</taxon>
    </lineage>
</organism>
<sequence>MHSQESLKKLKVSDLKAICKQLKAPNYSKLTKTALIQLILENQSSSANLIDIDPPPLTSQTVALQELDPPSSTPVNPSGTSQKSVNRKRKIDPLPQPTNPKTYFTDEDQPREDLKILKVDSTHPNLSVKPSTSHRRILNGKTHNDVASTSSSKAWLAMSKPRLIAKFQPLKHVQTTPKIVSPGDTTKHHNRGAITNQNLTTTSDRLQFIRKHFLEDLLSNLNAGRNIPIKTPPFPSMIPHSPSFDETIRDLAFQGIGPHVYSRQVSKEAFVVSVRFWLSRLHTLMQLGSGESWSIYGNGMGFLGPDLAKWPPVIGCSQISPSFWLIEIGQSEKIATSESSAPSKFITLGVNGDVLSSDLDRFDGETLHDCHVRKDWYTYILSEQNSDRTTLGLLSHVKTKNPSSYPTGLSRAWKEKIEAQGGADELIRIGERAVLASCALNSFSGSKLSANEMESHTLGYQAIPRLYGTSVVELYLPEASQVISVHIDKPPYHSALASVHRHNGITDYVIAETGQVVGNEDGGVSELWQGLLGCDANGNEDRSNMKAFWNGWERRMME</sequence>
<protein>
    <recommendedName>
        <fullName evidence="2">Rho termination factor-like N-terminal domain-containing protein</fullName>
    </recommendedName>
</protein>
<dbReference type="OrthoDB" id="2368680at2759"/>
<feature type="compositionally biased region" description="Polar residues" evidence="1">
    <location>
        <begin position="73"/>
        <end position="84"/>
    </location>
</feature>
<evidence type="ECO:0000259" key="2">
    <source>
        <dbReference type="SMART" id="SM00959"/>
    </source>
</evidence>
<reference evidence="3" key="1">
    <citation type="submission" date="2013-07" db="EMBL/GenBank/DDBJ databases">
        <title>The Genome Sequence of Cryptococcus bestiolae CBS10118.</title>
        <authorList>
            <consortium name="The Broad Institute Genome Sequencing Platform"/>
            <person name="Cuomo C."/>
            <person name="Litvintseva A."/>
            <person name="Chen Y."/>
            <person name="Heitman J."/>
            <person name="Sun S."/>
            <person name="Springer D."/>
            <person name="Dromer F."/>
            <person name="Young S.K."/>
            <person name="Zeng Q."/>
            <person name="Gargeya S."/>
            <person name="Fitzgerald M."/>
            <person name="Abouelleil A."/>
            <person name="Alvarado L."/>
            <person name="Berlin A.M."/>
            <person name="Chapman S.B."/>
            <person name="Dewar J."/>
            <person name="Goldberg J."/>
            <person name="Griggs A."/>
            <person name="Gujja S."/>
            <person name="Hansen M."/>
            <person name="Howarth C."/>
            <person name="Imamovic A."/>
            <person name="Larimer J."/>
            <person name="McCowan C."/>
            <person name="Murphy C."/>
            <person name="Pearson M."/>
            <person name="Priest M."/>
            <person name="Roberts A."/>
            <person name="Saif S."/>
            <person name="Shea T."/>
            <person name="Sykes S."/>
            <person name="Wortman J."/>
            <person name="Nusbaum C."/>
            <person name="Birren B."/>
        </authorList>
    </citation>
    <scope>NUCLEOTIDE SEQUENCE [LARGE SCALE GENOMIC DNA]</scope>
    <source>
        <strain evidence="3">CBS 10118</strain>
    </source>
</reference>
<proteinExistence type="predicted"/>
<dbReference type="VEuPathDB" id="FungiDB:I302_08117"/>
<dbReference type="AlphaFoldDB" id="A0A1B9FUM2"/>
<feature type="domain" description="Rho termination factor-like N-terminal" evidence="2">
    <location>
        <begin position="6"/>
        <end position="48"/>
    </location>
</feature>
<evidence type="ECO:0000256" key="1">
    <source>
        <dbReference type="SAM" id="MobiDB-lite"/>
    </source>
</evidence>
<name>A0A1B9FUM2_9TREE</name>
<dbReference type="Pfam" id="PF07498">
    <property type="entry name" value="Rho_N"/>
    <property type="match status" value="1"/>
</dbReference>
<evidence type="ECO:0000313" key="3">
    <source>
        <dbReference type="EMBL" id="OCF22468.1"/>
    </source>
</evidence>
<gene>
    <name evidence="3" type="ORF">I302_08117</name>
</gene>
<feature type="region of interest" description="Disordered" evidence="1">
    <location>
        <begin position="66"/>
        <end position="110"/>
    </location>
</feature>
<dbReference type="SMART" id="SM00959">
    <property type="entry name" value="Rho_N"/>
    <property type="match status" value="1"/>
</dbReference>
<dbReference type="EMBL" id="KI894025">
    <property type="protein sequence ID" value="OCF22468.1"/>
    <property type="molecule type" value="Genomic_DNA"/>
</dbReference>
<dbReference type="GO" id="GO:0006353">
    <property type="term" value="P:DNA-templated transcription termination"/>
    <property type="evidence" value="ECO:0007669"/>
    <property type="project" value="InterPro"/>
</dbReference>